<dbReference type="SUPFAM" id="SSF51445">
    <property type="entry name" value="(Trans)glycosidases"/>
    <property type="match status" value="1"/>
</dbReference>
<keyword evidence="2" id="KW-1185">Reference proteome</keyword>
<gene>
    <name evidence="1" type="ORF">SAMN04487944_104131</name>
</gene>
<organism evidence="1 2">
    <name type="scientific">Gracilibacillus ureilyticus</name>
    <dbReference type="NCBI Taxonomy" id="531814"/>
    <lineage>
        <taxon>Bacteria</taxon>
        <taxon>Bacillati</taxon>
        <taxon>Bacillota</taxon>
        <taxon>Bacilli</taxon>
        <taxon>Bacillales</taxon>
        <taxon>Bacillaceae</taxon>
        <taxon>Gracilibacillus</taxon>
    </lineage>
</organism>
<dbReference type="InterPro" id="IPR017853">
    <property type="entry name" value="GH"/>
</dbReference>
<accession>A0A1H9P6Z8</accession>
<dbReference type="RefSeq" id="WP_089740025.1">
    <property type="nucleotide sequence ID" value="NZ_FOGL01000004.1"/>
</dbReference>
<dbReference type="Proteomes" id="UP000199687">
    <property type="component" value="Unassembled WGS sequence"/>
</dbReference>
<protein>
    <recommendedName>
        <fullName evidence="3">Family 2 glycosyl transferase</fullName>
    </recommendedName>
</protein>
<dbReference type="Gene3D" id="3.20.20.80">
    <property type="entry name" value="Glycosidases"/>
    <property type="match status" value="2"/>
</dbReference>
<evidence type="ECO:0000313" key="2">
    <source>
        <dbReference type="Proteomes" id="UP000199687"/>
    </source>
</evidence>
<evidence type="ECO:0008006" key="3">
    <source>
        <dbReference type="Google" id="ProtNLM"/>
    </source>
</evidence>
<evidence type="ECO:0000313" key="1">
    <source>
        <dbReference type="EMBL" id="SER44094.1"/>
    </source>
</evidence>
<dbReference type="OrthoDB" id="916275at2"/>
<dbReference type="AlphaFoldDB" id="A0A1H9P6Z8"/>
<sequence>MKRLALFVGILIACVLLPIILWFSQNGKELEVVIIDKTVLDDSYREHSGLVWALNHLKYRKEDGTTYNMEEDYYGIKPNKESEKYELIPPPDSYDKTDLIYIADTYGVYDQDSSLNSNGMNGAHSELLYGGMEEEEWQQIASRLQQEKPATLIVEFNSLSFPTNEKVRQSMEQFLGVERSGWIGRYFESLDPDLNGDIPKWVTDEHPDIFKYEESGFLLVNEQKNEVVLLKSEQHLKGKGISIQFTKEGQEKFNMDKSAAYYNWFDIVSASGPTETLAEYNWDLTDKGKELLAEYSIPQQFASITENKRNSATSYYFAGDYNDIASAPYFYQMEGLDVLYRLFKKFSDESFYWSLYIPVMENILNETRERTADNIPNDEAGVELMYNSRINKDKFEVLIDGEWSTLPVKGVNMGMAKPGAFPGEAAITEEEYSRWLESIADMGANTIRIYTVHPPEFYHAFKQYNETHEDKLYLFHGVWIDEEGLVSKLDAFDDAIVQDFQTEMKKIVDIVHGNATVPSHPGHASGVYSEDISEYVIGWIIGIEWFPEMVVNTNEVNKDIDEYNGEYIYTQNASPFEHWLAVQLEELVSYEKENYNWIRPVSFTNWVTTDLLEHPAEPSPEEDMVSVNPNHIHVKGELDKTKQFASYHVYPYYPDFLNYEENYLNYRDHRGKRNNYAAYLEELHAAHDLPILIAEFGVPASRGMTHANPNGWNQGFLSEKEQGEIVVNLYEDIVQEGLLGGLIFTWQDEWFKRTWNTMDYDNPDRRPYWSNAQTNEQQFGLLSFDRLKIKVDGETTDWSDSTTLYNKETGNLTSLQADYDERYLYLKLDLNKTGNHHWKILLDTLPDQGNLTSESLENKQFSNGIDFIIDIDQNGESRVRVDSYYDLFTYQYRYQLKLIDPISDPLKQNSGKFIPVNYALSNELLIPSTNKVIPFNYYETGKLMEGNGNPELADYNSLTDYTVNNDGGVIEIRIPWLLLNFRDPSQREVTGDLYQDGLNSSVKVDQIHIGAIEQNEEGKIVDSLPSLKNNRLDPLNAYTWETWNEPQYEERLKQSYYIIKEAFKKE</sequence>
<dbReference type="STRING" id="531814.SAMN04487944_104131"/>
<reference evidence="1 2" key="1">
    <citation type="submission" date="2016-10" db="EMBL/GenBank/DDBJ databases">
        <authorList>
            <person name="de Groot N.N."/>
        </authorList>
    </citation>
    <scope>NUCLEOTIDE SEQUENCE [LARGE SCALE GENOMIC DNA]</scope>
    <source>
        <strain evidence="1 2">CGMCC 1.7727</strain>
    </source>
</reference>
<proteinExistence type="predicted"/>
<name>A0A1H9P6Z8_9BACI</name>
<dbReference type="EMBL" id="FOGL01000004">
    <property type="protein sequence ID" value="SER44094.1"/>
    <property type="molecule type" value="Genomic_DNA"/>
</dbReference>